<comment type="caution">
    <text evidence="2">The sequence shown here is derived from an EMBL/GenBank/DDBJ whole genome shotgun (WGS) entry which is preliminary data.</text>
</comment>
<keyword evidence="3" id="KW-1185">Reference proteome</keyword>
<gene>
    <name evidence="2" type="ORF">ElyMa_005554300</name>
</gene>
<organism evidence="2 3">
    <name type="scientific">Elysia marginata</name>
    <dbReference type="NCBI Taxonomy" id="1093978"/>
    <lineage>
        <taxon>Eukaryota</taxon>
        <taxon>Metazoa</taxon>
        <taxon>Spiralia</taxon>
        <taxon>Lophotrochozoa</taxon>
        <taxon>Mollusca</taxon>
        <taxon>Gastropoda</taxon>
        <taxon>Heterobranchia</taxon>
        <taxon>Euthyneura</taxon>
        <taxon>Panpulmonata</taxon>
        <taxon>Sacoglossa</taxon>
        <taxon>Placobranchoidea</taxon>
        <taxon>Plakobranchidae</taxon>
        <taxon>Elysia</taxon>
    </lineage>
</organism>
<feature type="compositionally biased region" description="Acidic residues" evidence="1">
    <location>
        <begin position="98"/>
        <end position="114"/>
    </location>
</feature>
<proteinExistence type="predicted"/>
<feature type="compositionally biased region" description="Acidic residues" evidence="1">
    <location>
        <begin position="22"/>
        <end position="37"/>
    </location>
</feature>
<dbReference type="AlphaFoldDB" id="A0AAV4F1E4"/>
<accession>A0AAV4F1E4</accession>
<protein>
    <submittedName>
        <fullName evidence="2">Replicase polyprotein 1a</fullName>
    </submittedName>
</protein>
<evidence type="ECO:0000313" key="2">
    <source>
        <dbReference type="EMBL" id="GFR66261.1"/>
    </source>
</evidence>
<feature type="compositionally biased region" description="Basic and acidic residues" evidence="1">
    <location>
        <begin position="10"/>
        <end position="21"/>
    </location>
</feature>
<name>A0AAV4F1E4_9GAST</name>
<sequence length="250" mass="27155">MTSDLFLVDLFHDDPILSRDGNDEDDDDDHDDDDDGDGCGNDNHDNHDDNGGGGGDDDEDDGSGDDDYDDDHDDEDGDGGGCNIDNGGGGDDNRGSDDYDNDEDDDVDNDDDADSRESKDDDNNGVNIDDDEDKSTNDNNTNFIKFKTSCTNRPGPTSGVWWRDNRTADVGQAWPGNLSLVVVLVRNLARFFHCTLTSGAARSWIPMPQAAAIFVLSDCRSVGVGNAHRILTTAKGRVRSRDKLDKSKTN</sequence>
<reference evidence="2 3" key="1">
    <citation type="journal article" date="2021" name="Elife">
        <title>Chloroplast acquisition without the gene transfer in kleptoplastic sea slugs, Plakobranchus ocellatus.</title>
        <authorList>
            <person name="Maeda T."/>
            <person name="Takahashi S."/>
            <person name="Yoshida T."/>
            <person name="Shimamura S."/>
            <person name="Takaki Y."/>
            <person name="Nagai Y."/>
            <person name="Toyoda A."/>
            <person name="Suzuki Y."/>
            <person name="Arimoto A."/>
            <person name="Ishii H."/>
            <person name="Satoh N."/>
            <person name="Nishiyama T."/>
            <person name="Hasebe M."/>
            <person name="Maruyama T."/>
            <person name="Minagawa J."/>
            <person name="Obokata J."/>
            <person name="Shigenobu S."/>
        </authorList>
    </citation>
    <scope>NUCLEOTIDE SEQUENCE [LARGE SCALE GENOMIC DNA]</scope>
</reference>
<feature type="compositionally biased region" description="Acidic residues" evidence="1">
    <location>
        <begin position="55"/>
        <end position="78"/>
    </location>
</feature>
<feature type="compositionally biased region" description="Gly residues" evidence="1">
    <location>
        <begin position="79"/>
        <end position="90"/>
    </location>
</feature>
<evidence type="ECO:0000256" key="1">
    <source>
        <dbReference type="SAM" id="MobiDB-lite"/>
    </source>
</evidence>
<feature type="region of interest" description="Disordered" evidence="1">
    <location>
        <begin position="1"/>
        <end position="140"/>
    </location>
</feature>
<evidence type="ECO:0000313" key="3">
    <source>
        <dbReference type="Proteomes" id="UP000762676"/>
    </source>
</evidence>
<dbReference type="Proteomes" id="UP000762676">
    <property type="component" value="Unassembled WGS sequence"/>
</dbReference>
<dbReference type="EMBL" id="BMAT01011075">
    <property type="protein sequence ID" value="GFR66261.1"/>
    <property type="molecule type" value="Genomic_DNA"/>
</dbReference>